<proteinExistence type="predicted"/>
<dbReference type="PATRIC" id="fig|1432657.3.peg.1795"/>
<evidence type="ECO:0000313" key="1">
    <source>
        <dbReference type="EMBL" id="ETZ17159.1"/>
    </source>
</evidence>
<organism evidence="1 2">
    <name type="scientific">Borrelia duttonii CR2A</name>
    <dbReference type="NCBI Taxonomy" id="1432657"/>
    <lineage>
        <taxon>Bacteria</taxon>
        <taxon>Pseudomonadati</taxon>
        <taxon>Spirochaetota</taxon>
        <taxon>Spirochaetia</taxon>
        <taxon>Spirochaetales</taxon>
        <taxon>Borreliaceae</taxon>
        <taxon>Borrelia</taxon>
    </lineage>
</organism>
<dbReference type="EMBL" id="AZIT01000091">
    <property type="protein sequence ID" value="ETZ17159.1"/>
    <property type="molecule type" value="Genomic_DNA"/>
</dbReference>
<evidence type="ECO:0008006" key="3">
    <source>
        <dbReference type="Google" id="ProtNLM"/>
    </source>
</evidence>
<dbReference type="Proteomes" id="UP000019148">
    <property type="component" value="Unassembled WGS sequence"/>
</dbReference>
<protein>
    <recommendedName>
        <fullName evidence="3">Variable outer membrane protein</fullName>
    </recommendedName>
</protein>
<comment type="caution">
    <text evidence="1">The sequence shown here is derived from an EMBL/GenBank/DDBJ whole genome shotgun (WGS) entry which is preliminary data.</text>
</comment>
<reference evidence="1 2" key="1">
    <citation type="submission" date="2013-12" db="EMBL/GenBank/DDBJ databases">
        <title>Comparative genomics of relapsing fever spirochetes.</title>
        <authorList>
            <person name="Schwan T.G."/>
            <person name="Raffel S.J."/>
            <person name="Porcella S.F."/>
        </authorList>
    </citation>
    <scope>NUCLEOTIDE SEQUENCE [LARGE SCALE GENOMIC DNA]</scope>
    <source>
        <strain evidence="1 2">CR2A</strain>
    </source>
</reference>
<sequence>MKREGIEGEIKRKRGIERGKRMKRIVKGIMVMVVDDSDGM</sequence>
<name>W6TJ50_9SPIR</name>
<accession>W6TJ50</accession>
<gene>
    <name evidence="1" type="ORF">BDCR2A_01925</name>
</gene>
<dbReference type="AlphaFoldDB" id="W6TJ50"/>
<evidence type="ECO:0000313" key="2">
    <source>
        <dbReference type="Proteomes" id="UP000019148"/>
    </source>
</evidence>